<protein>
    <submittedName>
        <fullName evidence="1">Uncharacterized protein</fullName>
    </submittedName>
</protein>
<evidence type="ECO:0000313" key="2">
    <source>
        <dbReference type="Proteomes" id="UP000188354"/>
    </source>
</evidence>
<comment type="caution">
    <text evidence="1">The sequence shown here is derived from an EMBL/GenBank/DDBJ whole genome shotgun (WGS) entry which is preliminary data.</text>
</comment>
<dbReference type="EMBL" id="MLAU01037690">
    <property type="protein sequence ID" value="OIW21884.1"/>
    <property type="molecule type" value="Genomic_DNA"/>
</dbReference>
<evidence type="ECO:0000313" key="1">
    <source>
        <dbReference type="EMBL" id="OIW21884.1"/>
    </source>
</evidence>
<sequence length="50" mass="5766">MVEMMMIMSKEQERATLNPSTSHMAFNASLNILLDILRKDLTTHTRNGSW</sequence>
<proteinExistence type="predicted"/>
<gene>
    <name evidence="1" type="ORF">TanjilG_13824</name>
</gene>
<dbReference type="Gramene" id="OIW21884">
    <property type="protein sequence ID" value="OIW21884"/>
    <property type="gene ID" value="TanjilG_13824"/>
</dbReference>
<dbReference type="Proteomes" id="UP000188354">
    <property type="component" value="Unassembled WGS sequence"/>
</dbReference>
<accession>A0A394DG77</accession>
<keyword evidence="2" id="KW-1185">Reference proteome</keyword>
<name>A0A394DG77_LUPAN</name>
<dbReference type="AlphaFoldDB" id="A0A394DG77"/>
<organism evidence="1 2">
    <name type="scientific">Lupinus angustifolius</name>
    <name type="common">Narrow-leaved blue lupine</name>
    <dbReference type="NCBI Taxonomy" id="3871"/>
    <lineage>
        <taxon>Eukaryota</taxon>
        <taxon>Viridiplantae</taxon>
        <taxon>Streptophyta</taxon>
        <taxon>Embryophyta</taxon>
        <taxon>Tracheophyta</taxon>
        <taxon>Spermatophyta</taxon>
        <taxon>Magnoliopsida</taxon>
        <taxon>eudicotyledons</taxon>
        <taxon>Gunneridae</taxon>
        <taxon>Pentapetalae</taxon>
        <taxon>rosids</taxon>
        <taxon>fabids</taxon>
        <taxon>Fabales</taxon>
        <taxon>Fabaceae</taxon>
        <taxon>Papilionoideae</taxon>
        <taxon>50 kb inversion clade</taxon>
        <taxon>genistoids sensu lato</taxon>
        <taxon>core genistoids</taxon>
        <taxon>Genisteae</taxon>
        <taxon>Lupinus</taxon>
    </lineage>
</organism>
<reference evidence="1 2" key="1">
    <citation type="journal article" date="2017" name="Plant Biotechnol. J.">
        <title>A comprehensive draft genome sequence for lupin (Lupinus angustifolius), an emerging health food: insights into plant-microbe interactions and legume evolution.</title>
        <authorList>
            <person name="Hane J.K."/>
            <person name="Ming Y."/>
            <person name="Kamphuis L.G."/>
            <person name="Nelson M.N."/>
            <person name="Garg G."/>
            <person name="Atkins C.A."/>
            <person name="Bayer P.E."/>
            <person name="Bravo A."/>
            <person name="Bringans S."/>
            <person name="Cannon S."/>
            <person name="Edwards D."/>
            <person name="Foley R."/>
            <person name="Gao L.L."/>
            <person name="Harrison M.J."/>
            <person name="Huang W."/>
            <person name="Hurgobin B."/>
            <person name="Li S."/>
            <person name="Liu C.W."/>
            <person name="McGrath A."/>
            <person name="Morahan G."/>
            <person name="Murray J."/>
            <person name="Weller J."/>
            <person name="Jian J."/>
            <person name="Singh K.B."/>
        </authorList>
    </citation>
    <scope>NUCLEOTIDE SEQUENCE [LARGE SCALE GENOMIC DNA]</scope>
    <source>
        <strain evidence="2">cv. Tanjil</strain>
        <tissue evidence="1">Whole plant</tissue>
    </source>
</reference>